<keyword evidence="2" id="KW-1185">Reference proteome</keyword>
<evidence type="ECO:0000313" key="1">
    <source>
        <dbReference type="EMBL" id="KAK2161268.1"/>
    </source>
</evidence>
<protein>
    <submittedName>
        <fullName evidence="1">Uncharacterized protein</fullName>
    </submittedName>
</protein>
<dbReference type="EMBL" id="JAODUP010000119">
    <property type="protein sequence ID" value="KAK2161268.1"/>
    <property type="molecule type" value="Genomic_DNA"/>
</dbReference>
<accession>A0AAD9JXL6</accession>
<name>A0AAD9JXL6_9ANNE</name>
<comment type="caution">
    <text evidence="1">The sequence shown here is derived from an EMBL/GenBank/DDBJ whole genome shotgun (WGS) entry which is preliminary data.</text>
</comment>
<reference evidence="1" key="1">
    <citation type="journal article" date="2023" name="Mol. Biol. Evol.">
        <title>Third-Generation Sequencing Reveals the Adaptive Role of the Epigenome in Three Deep-Sea Polychaetes.</title>
        <authorList>
            <person name="Perez M."/>
            <person name="Aroh O."/>
            <person name="Sun Y."/>
            <person name="Lan Y."/>
            <person name="Juniper S.K."/>
            <person name="Young C.R."/>
            <person name="Angers B."/>
            <person name="Qian P.Y."/>
        </authorList>
    </citation>
    <scope>NUCLEOTIDE SEQUENCE</scope>
    <source>
        <strain evidence="1">P08H-3</strain>
    </source>
</reference>
<dbReference type="Proteomes" id="UP001208570">
    <property type="component" value="Unassembled WGS sequence"/>
</dbReference>
<organism evidence="1 2">
    <name type="scientific">Paralvinella palmiformis</name>
    <dbReference type="NCBI Taxonomy" id="53620"/>
    <lineage>
        <taxon>Eukaryota</taxon>
        <taxon>Metazoa</taxon>
        <taxon>Spiralia</taxon>
        <taxon>Lophotrochozoa</taxon>
        <taxon>Annelida</taxon>
        <taxon>Polychaeta</taxon>
        <taxon>Sedentaria</taxon>
        <taxon>Canalipalpata</taxon>
        <taxon>Terebellida</taxon>
        <taxon>Terebelliformia</taxon>
        <taxon>Alvinellidae</taxon>
        <taxon>Paralvinella</taxon>
    </lineage>
</organism>
<dbReference type="AlphaFoldDB" id="A0AAD9JXL6"/>
<gene>
    <name evidence="1" type="ORF">LSH36_119g03002</name>
</gene>
<sequence>MRLIKQPCEDVSIPIANLVNMSLQYSVMSHVMKLA</sequence>
<evidence type="ECO:0000313" key="2">
    <source>
        <dbReference type="Proteomes" id="UP001208570"/>
    </source>
</evidence>
<proteinExistence type="predicted"/>